<protein>
    <submittedName>
        <fullName evidence="1">10119_t:CDS:1</fullName>
    </submittedName>
</protein>
<feature type="non-terminal residue" evidence="1">
    <location>
        <position position="1"/>
    </location>
</feature>
<accession>A0ACA9PM46</accession>
<evidence type="ECO:0000313" key="1">
    <source>
        <dbReference type="EMBL" id="CAG8715710.1"/>
    </source>
</evidence>
<sequence>CFFDFSPFFAHSPSRSFNLLVNFLLVISGKWLNLSRQDYQKNSLLNDLHFGFFWFGSHIGLFILGFFLQKDDRSLDNLNVIGFSVWTSRGAGLCLAYDGALILLPVCRNIIRYLRALSFLNKIIPFDENLWFHRQTAYSMLFWTLVHTFAHYINFWKLEQFGLFQAWQLHYTTWAGLTGHFMLLIMVLMYTSAHHNMRHQSFETFWYTHHLAFFFMLCLYLHGHGCFVKTAQGVCKGYFSWRYTTTGGIIYFLERILREIRARQPTQITKVIAHPSKAIEIQFDKPSFRYKAGQYLFLNVPAISTWQWHPFTITSAPDDPFVSVHVRLVGDFTNKLGEFLGCDSNSDKKFAPAVLPTLRIDGPYGAPAEDVFKNEIAILIGCGIGVTPFASILKNIWHQQQKRGLLKLKRVEFFWICRETGSFEWFQSLLKTLEATQMEAGFLKFHIYLTSKLRESTINNIIINDVSGSYDPLTDLESRTHYGRPNFSHIFSQLNRAIESGRYIPGKEGDLNTNVGVYYCGPPALAKSLKKRLRICKYRRYKLPLP</sequence>
<organism evidence="1 2">
    <name type="scientific">Racocetra persica</name>
    <dbReference type="NCBI Taxonomy" id="160502"/>
    <lineage>
        <taxon>Eukaryota</taxon>
        <taxon>Fungi</taxon>
        <taxon>Fungi incertae sedis</taxon>
        <taxon>Mucoromycota</taxon>
        <taxon>Glomeromycotina</taxon>
        <taxon>Glomeromycetes</taxon>
        <taxon>Diversisporales</taxon>
        <taxon>Gigasporaceae</taxon>
        <taxon>Racocetra</taxon>
    </lineage>
</organism>
<proteinExistence type="predicted"/>
<reference evidence="1" key="1">
    <citation type="submission" date="2021-06" db="EMBL/GenBank/DDBJ databases">
        <authorList>
            <person name="Kallberg Y."/>
            <person name="Tangrot J."/>
            <person name="Rosling A."/>
        </authorList>
    </citation>
    <scope>NUCLEOTIDE SEQUENCE</scope>
    <source>
        <strain evidence="1">MA461A</strain>
    </source>
</reference>
<evidence type="ECO:0000313" key="2">
    <source>
        <dbReference type="Proteomes" id="UP000789920"/>
    </source>
</evidence>
<comment type="caution">
    <text evidence="1">The sequence shown here is derived from an EMBL/GenBank/DDBJ whole genome shotgun (WGS) entry which is preliminary data.</text>
</comment>
<dbReference type="EMBL" id="CAJVQC010021948">
    <property type="protein sequence ID" value="CAG8715710.1"/>
    <property type="molecule type" value="Genomic_DNA"/>
</dbReference>
<keyword evidence="2" id="KW-1185">Reference proteome</keyword>
<dbReference type="Proteomes" id="UP000789920">
    <property type="component" value="Unassembled WGS sequence"/>
</dbReference>
<name>A0ACA9PM46_9GLOM</name>
<gene>
    <name evidence="1" type="ORF">RPERSI_LOCUS10876</name>
</gene>